<evidence type="ECO:0000313" key="21">
    <source>
        <dbReference type="EMBL" id="ASK49902.1"/>
    </source>
</evidence>
<feature type="transmembrane region" description="Helical" evidence="16">
    <location>
        <begin position="233"/>
        <end position="251"/>
    </location>
</feature>
<feature type="transmembrane region" description="Helical" evidence="16">
    <location>
        <begin position="325"/>
        <end position="347"/>
    </location>
</feature>
<evidence type="ECO:0000256" key="4">
    <source>
        <dbReference type="ARBA" id="ARBA00022448"/>
    </source>
</evidence>
<feature type="domain" description="NADH dehydrogenase subunit 5 C-terminal" evidence="20">
    <location>
        <begin position="379"/>
        <end position="558"/>
    </location>
</feature>
<dbReference type="InterPro" id="IPR001750">
    <property type="entry name" value="ND/Mrp_TM"/>
</dbReference>
<reference evidence="21" key="1">
    <citation type="journal article" date="2017" name="Sci. Rep.">
        <title>Multiple introns in a deep-sea Annelid (Decemunciger: Ampharetidae) mitochondrial genome.</title>
        <authorList>
            <person name="Bernardino A.F."/>
            <person name="Li Y."/>
            <person name="Smith C.R."/>
            <person name="Halanych K.M."/>
        </authorList>
    </citation>
    <scope>NUCLEOTIDE SEQUENCE</scope>
</reference>
<keyword evidence="10 16" id="KW-1133">Transmembrane helix</keyword>
<keyword evidence="12 16" id="KW-0830">Ubiquinone</keyword>
<feature type="transmembrane region" description="Helical" evidence="16">
    <location>
        <begin position="101"/>
        <end position="119"/>
    </location>
</feature>
<feature type="transmembrane region" description="Helical" evidence="16">
    <location>
        <begin position="78"/>
        <end position="95"/>
    </location>
</feature>
<geneLocation type="mitochondrion" evidence="21"/>
<dbReference type="GO" id="GO:0042773">
    <property type="term" value="P:ATP synthesis coupled electron transport"/>
    <property type="evidence" value="ECO:0007669"/>
    <property type="project" value="InterPro"/>
</dbReference>
<sequence>MILWAGALMMALVALAINMANMTIILEWELISPNVPVFITLMIDPWGTTFSCVVMLISANVMLFTSTYMSSDPFMPRFTILVILFVLSMNFLIFIPHLIILLIGWDGLGITSFVLVIYYQNPKSLAAGMITALTNRIGDVLLLISIAWTLNQGHWNILNMWEHPMSKPTMFLIMVAAMTKSAQIPFSSWLPAAMAAPTPVSALVHSSTLVTAGVFLLIRFYNFLILADWFKPTLLLMSTMTMLMAGIAASMETDLKKIIALSTLSQLGVMMASLGLGLQLLALFHLMTHALFKALLFICAGSLIHFHDHSQDLRTSGNLNLSNPITTSCMTTANLALCGAPFLAGFYSKDLILELSSFNTTSSPILLMFFIATGLTAAYSTRFSINLLWSERKASPMSELNDQDWNLSTPMILLTLGAIVGGASLNWIMISPTMHPILAPSLKMIPLMATLLGTWIAASLLTLTHTSKSFLIMIPSLLFSSVKMWFLTPLSTQAILSLPLSSAHQALKSVDQGWVEITGGQGSMKLFSTQSTFSQPWQMNTPTKQLSTTFMILLPILVTLTLCLYSLNFKAQPWSSWNDPRLEAQLVI</sequence>
<evidence type="ECO:0000256" key="14">
    <source>
        <dbReference type="ARBA" id="ARBA00023136"/>
    </source>
</evidence>
<evidence type="ECO:0000256" key="5">
    <source>
        <dbReference type="ARBA" id="ARBA00022660"/>
    </source>
</evidence>
<feature type="domain" description="NADH-Ubiquinone oxidoreductase (complex I) chain 5 N-terminal" evidence="19">
    <location>
        <begin position="35"/>
        <end position="78"/>
    </location>
</feature>
<dbReference type="GO" id="GO:0015990">
    <property type="term" value="P:electron transport coupled proton transport"/>
    <property type="evidence" value="ECO:0007669"/>
    <property type="project" value="TreeGrafter"/>
</dbReference>
<evidence type="ECO:0000256" key="13">
    <source>
        <dbReference type="ARBA" id="ARBA00023128"/>
    </source>
</evidence>
<protein>
    <recommendedName>
        <fullName evidence="3 16">NADH-ubiquinone oxidoreductase chain 5</fullName>
        <ecNumber evidence="2 16">7.1.1.2</ecNumber>
    </recommendedName>
</protein>
<evidence type="ECO:0000256" key="9">
    <source>
        <dbReference type="ARBA" id="ARBA00022982"/>
    </source>
</evidence>
<feature type="transmembrane region" description="Helical" evidence="16">
    <location>
        <begin position="170"/>
        <end position="190"/>
    </location>
</feature>
<feature type="transmembrane region" description="Helical" evidence="16">
    <location>
        <begin position="410"/>
        <end position="430"/>
    </location>
</feature>
<keyword evidence="17" id="KW-0732">Signal</keyword>
<evidence type="ECO:0000259" key="20">
    <source>
        <dbReference type="Pfam" id="PF06455"/>
    </source>
</evidence>
<feature type="non-terminal residue" evidence="21">
    <location>
        <position position="1"/>
    </location>
</feature>
<evidence type="ECO:0000259" key="19">
    <source>
        <dbReference type="Pfam" id="PF00662"/>
    </source>
</evidence>
<accession>A0A220T2Z1</accession>
<feature type="transmembrane region" description="Helical" evidence="16">
    <location>
        <begin position="546"/>
        <end position="567"/>
    </location>
</feature>
<keyword evidence="11 16" id="KW-0520">NAD</keyword>
<dbReference type="GO" id="GO:0008137">
    <property type="term" value="F:NADH dehydrogenase (ubiquinone) activity"/>
    <property type="evidence" value="ECO:0007669"/>
    <property type="project" value="UniProtKB-EC"/>
</dbReference>
<dbReference type="Pfam" id="PF06455">
    <property type="entry name" value="NADH5_C"/>
    <property type="match status" value="1"/>
</dbReference>
<dbReference type="PANTHER" id="PTHR42829:SF2">
    <property type="entry name" value="NADH-UBIQUINONE OXIDOREDUCTASE CHAIN 5"/>
    <property type="match status" value="1"/>
</dbReference>
<dbReference type="PANTHER" id="PTHR42829">
    <property type="entry name" value="NADH-UBIQUINONE OXIDOREDUCTASE CHAIN 5"/>
    <property type="match status" value="1"/>
</dbReference>
<dbReference type="GO" id="GO:0003954">
    <property type="term" value="F:NADH dehydrogenase activity"/>
    <property type="evidence" value="ECO:0007669"/>
    <property type="project" value="TreeGrafter"/>
</dbReference>
<evidence type="ECO:0000256" key="7">
    <source>
        <dbReference type="ARBA" id="ARBA00022792"/>
    </source>
</evidence>
<evidence type="ECO:0000256" key="10">
    <source>
        <dbReference type="ARBA" id="ARBA00022989"/>
    </source>
</evidence>
<evidence type="ECO:0000256" key="6">
    <source>
        <dbReference type="ARBA" id="ARBA00022692"/>
    </source>
</evidence>
<feature type="transmembrane region" description="Helical" evidence="16">
    <location>
        <begin position="367"/>
        <end position="389"/>
    </location>
</feature>
<dbReference type="InterPro" id="IPR010934">
    <property type="entry name" value="NADH_DH_su5_C"/>
</dbReference>
<name>A0A220T2Z1_EURCO</name>
<keyword evidence="7" id="KW-0999">Mitochondrion inner membrane</keyword>
<keyword evidence="4 16" id="KW-0813">Transport</keyword>
<evidence type="ECO:0000256" key="17">
    <source>
        <dbReference type="SAM" id="SignalP"/>
    </source>
</evidence>
<dbReference type="EMBL" id="KY972516">
    <property type="protein sequence ID" value="ASK49902.1"/>
    <property type="molecule type" value="Genomic_DNA"/>
</dbReference>
<dbReference type="EC" id="7.1.1.2" evidence="2 16"/>
<feature type="domain" description="NADH:quinone oxidoreductase/Mrp antiporter transmembrane" evidence="18">
    <location>
        <begin position="97"/>
        <end position="376"/>
    </location>
</feature>
<evidence type="ECO:0000259" key="18">
    <source>
        <dbReference type="Pfam" id="PF00361"/>
    </source>
</evidence>
<keyword evidence="14 16" id="KW-0472">Membrane</keyword>
<feature type="transmembrane region" description="Helical" evidence="16">
    <location>
        <begin position="470"/>
        <end position="488"/>
    </location>
</feature>
<evidence type="ECO:0000256" key="1">
    <source>
        <dbReference type="ARBA" id="ARBA00004448"/>
    </source>
</evidence>
<comment type="subcellular location">
    <subcellularLocation>
        <location evidence="1">Mitochondrion inner membrane</location>
        <topology evidence="1">Multi-pass membrane protein</topology>
    </subcellularLocation>
</comment>
<evidence type="ECO:0000256" key="16">
    <source>
        <dbReference type="RuleBase" id="RU003404"/>
    </source>
</evidence>
<dbReference type="GO" id="GO:0005743">
    <property type="term" value="C:mitochondrial inner membrane"/>
    <property type="evidence" value="ECO:0007669"/>
    <property type="project" value="UniProtKB-SubCell"/>
</dbReference>
<evidence type="ECO:0000256" key="12">
    <source>
        <dbReference type="ARBA" id="ARBA00023075"/>
    </source>
</evidence>
<feature type="signal peptide" evidence="17">
    <location>
        <begin position="1"/>
        <end position="16"/>
    </location>
</feature>
<comment type="similarity">
    <text evidence="16">Belongs to the complex I subunit 5 family.</text>
</comment>
<feature type="transmembrane region" description="Helical" evidence="16">
    <location>
        <begin position="126"/>
        <end position="150"/>
    </location>
</feature>
<feature type="chain" id="PRO_5043624198" description="NADH-ubiquinone oxidoreductase chain 5" evidence="17">
    <location>
        <begin position="17"/>
        <end position="588"/>
    </location>
</feature>
<feature type="transmembrane region" description="Helical" evidence="16">
    <location>
        <begin position="258"/>
        <end position="276"/>
    </location>
</feature>
<dbReference type="InterPro" id="IPR003945">
    <property type="entry name" value="NU5C-like"/>
</dbReference>
<dbReference type="AlphaFoldDB" id="A0A220T2Z1"/>
<dbReference type="PRINTS" id="PR01434">
    <property type="entry name" value="NADHDHGNASE5"/>
</dbReference>
<feature type="transmembrane region" description="Helical" evidence="16">
    <location>
        <begin position="46"/>
        <end position="66"/>
    </location>
</feature>
<organism evidence="21">
    <name type="scientific">Eurythoe complanata</name>
    <name type="common">Orange fire worm</name>
    <dbReference type="NCBI Taxonomy" id="167815"/>
    <lineage>
        <taxon>Eukaryota</taxon>
        <taxon>Metazoa</taxon>
        <taxon>Spiralia</taxon>
        <taxon>Lophotrochozoa</taxon>
        <taxon>Annelida</taxon>
        <taxon>Polychaeta</taxon>
        <taxon>Errantia</taxon>
        <taxon>Eunicida</taxon>
        <taxon>Amphinomidae</taxon>
        <taxon>Eurythoe</taxon>
    </lineage>
</organism>
<dbReference type="Pfam" id="PF00361">
    <property type="entry name" value="Proton_antipo_M"/>
    <property type="match status" value="1"/>
</dbReference>
<gene>
    <name evidence="21" type="primary">NAD5</name>
</gene>
<evidence type="ECO:0000256" key="11">
    <source>
        <dbReference type="ARBA" id="ARBA00023027"/>
    </source>
</evidence>
<keyword evidence="9" id="KW-0249">Electron transport</keyword>
<evidence type="ECO:0000256" key="2">
    <source>
        <dbReference type="ARBA" id="ARBA00012944"/>
    </source>
</evidence>
<dbReference type="InterPro" id="IPR001516">
    <property type="entry name" value="Proton_antipo_N"/>
</dbReference>
<comment type="function">
    <text evidence="16">Core subunit of the mitochondrial membrane respiratory chain NADH dehydrogenase (Complex I) which catalyzes electron transfer from NADH through the respiratory chain, using ubiquinone as an electron acceptor. Essential for the catalytic activity and assembly of complex I.</text>
</comment>
<evidence type="ECO:0000256" key="15">
    <source>
        <dbReference type="ARBA" id="ARBA00049551"/>
    </source>
</evidence>
<feature type="transmembrane region" description="Helical" evidence="16">
    <location>
        <begin position="282"/>
        <end position="304"/>
    </location>
</feature>
<proteinExistence type="inferred from homology"/>
<evidence type="ECO:0000256" key="8">
    <source>
        <dbReference type="ARBA" id="ARBA00022967"/>
    </source>
</evidence>
<keyword evidence="6 16" id="KW-0812">Transmembrane</keyword>
<dbReference type="Pfam" id="PF00662">
    <property type="entry name" value="Proton_antipo_N"/>
    <property type="match status" value="1"/>
</dbReference>
<keyword evidence="13 16" id="KW-0496">Mitochondrion</keyword>
<keyword evidence="5" id="KW-0679">Respiratory chain</keyword>
<evidence type="ECO:0000256" key="3">
    <source>
        <dbReference type="ARBA" id="ARBA00021096"/>
    </source>
</evidence>
<feature type="transmembrane region" description="Helical" evidence="16">
    <location>
        <begin position="442"/>
        <end position="463"/>
    </location>
</feature>
<feature type="transmembrane region" description="Helical" evidence="16">
    <location>
        <begin position="202"/>
        <end position="221"/>
    </location>
</feature>
<comment type="catalytic activity">
    <reaction evidence="15 16">
        <text>a ubiquinone + NADH + 5 H(+)(in) = a ubiquinol + NAD(+) + 4 H(+)(out)</text>
        <dbReference type="Rhea" id="RHEA:29091"/>
        <dbReference type="Rhea" id="RHEA-COMP:9565"/>
        <dbReference type="Rhea" id="RHEA-COMP:9566"/>
        <dbReference type="ChEBI" id="CHEBI:15378"/>
        <dbReference type="ChEBI" id="CHEBI:16389"/>
        <dbReference type="ChEBI" id="CHEBI:17976"/>
        <dbReference type="ChEBI" id="CHEBI:57540"/>
        <dbReference type="ChEBI" id="CHEBI:57945"/>
        <dbReference type="EC" id="7.1.1.2"/>
    </reaction>
</comment>
<keyword evidence="8" id="KW-1278">Translocase</keyword>